<sequence>MSTKWKILYFTEKENQPSEIEIFINSKDERNQAKIFAWLDKLAELGPNLPRPYADLLIDGIHELRIKLSGSQIRILYFFCYKDYIILTNQFIKNTDKVPKAEINKAIKRRESFLQKYTEKILKELNL</sequence>
<reference evidence="1 2" key="1">
    <citation type="journal article" date="2019" name="PLoS Negl. Trop. Dis.">
        <title>Revisiting the worldwide diversity of Leptospira species in the environment.</title>
        <authorList>
            <person name="Vincent A.T."/>
            <person name="Schiettekatte O."/>
            <person name="Bourhy P."/>
            <person name="Veyrier F.J."/>
            <person name="Picardeau M."/>
        </authorList>
    </citation>
    <scope>NUCLEOTIDE SEQUENCE [LARGE SCALE GENOMIC DNA]</scope>
    <source>
        <strain evidence="1 2">201800273</strain>
    </source>
</reference>
<protein>
    <submittedName>
        <fullName evidence="1">Type II toxin-antitoxin system RelE/ParE family toxin</fullName>
    </submittedName>
</protein>
<dbReference type="Proteomes" id="UP000297641">
    <property type="component" value="Unassembled WGS sequence"/>
</dbReference>
<dbReference type="InterPro" id="IPR009241">
    <property type="entry name" value="HigB-like"/>
</dbReference>
<comment type="caution">
    <text evidence="1">The sequence shown here is derived from an EMBL/GenBank/DDBJ whole genome shotgun (WGS) entry which is preliminary data.</text>
</comment>
<dbReference type="RefSeq" id="WP_135771998.1">
    <property type="nucleotide sequence ID" value="NZ_RQFT01000016.1"/>
</dbReference>
<accession>A0A7I0HLZ6</accession>
<evidence type="ECO:0000313" key="2">
    <source>
        <dbReference type="Proteomes" id="UP000297641"/>
    </source>
</evidence>
<evidence type="ECO:0000313" key="1">
    <source>
        <dbReference type="EMBL" id="TGL01903.1"/>
    </source>
</evidence>
<gene>
    <name evidence="1" type="ORF">EHQ43_18545</name>
</gene>
<name>A0A7I0HLZ6_9LEPT</name>
<dbReference type="EMBL" id="RQFT01000016">
    <property type="protein sequence ID" value="TGL01903.1"/>
    <property type="molecule type" value="Genomic_DNA"/>
</dbReference>
<dbReference type="AlphaFoldDB" id="A0A7I0HLZ6"/>
<organism evidence="1 2">
    <name type="scientific">Leptospira bouyouniensis</name>
    <dbReference type="NCBI Taxonomy" id="2484911"/>
    <lineage>
        <taxon>Bacteria</taxon>
        <taxon>Pseudomonadati</taxon>
        <taxon>Spirochaetota</taxon>
        <taxon>Spirochaetia</taxon>
        <taxon>Leptospirales</taxon>
        <taxon>Leptospiraceae</taxon>
        <taxon>Leptospira</taxon>
    </lineage>
</organism>
<proteinExistence type="predicted"/>
<dbReference type="Pfam" id="PF05973">
    <property type="entry name" value="Gp49"/>
    <property type="match status" value="1"/>
</dbReference>